<dbReference type="KEGG" id="dvn:HQ394_07980"/>
<accession>A0A7H1N0P0</accession>
<dbReference type="Proteomes" id="UP000516369">
    <property type="component" value="Chromosome"/>
</dbReference>
<dbReference type="InterPro" id="IPR053136">
    <property type="entry name" value="UTP_pyrophosphatase-like"/>
</dbReference>
<dbReference type="InterPro" id="IPR002725">
    <property type="entry name" value="YgjP-like_metallopeptidase"/>
</dbReference>
<dbReference type="AlphaFoldDB" id="A0A7H1N0P0"/>
<reference evidence="2 3" key="1">
    <citation type="submission" date="2020-05" db="EMBL/GenBank/DDBJ databases">
        <title>Complete closed genome sequence of Defluviicoccus vanus.</title>
        <authorList>
            <person name="Bessarab I."/>
            <person name="Arumugam K."/>
            <person name="Maszenan A.M."/>
            <person name="Seviour R.J."/>
            <person name="Williams R.B."/>
        </authorList>
    </citation>
    <scope>NUCLEOTIDE SEQUENCE [LARGE SCALE GENOMIC DNA]</scope>
    <source>
        <strain evidence="2 3">Ben 114</strain>
    </source>
</reference>
<dbReference type="PANTHER" id="PTHR30399">
    <property type="entry name" value="UNCHARACTERIZED PROTEIN YGJP"/>
    <property type="match status" value="1"/>
</dbReference>
<sequence length="112" mass="13316">MRMRDDRQGELRRRVHNWSERLKIAPRILRVQRMTQKWGSCSTTGIVTLADDLIEQDPGFQDFVIAHELLHLKVPNHGKMFKALMSLHVPDWRKHDVSRRSLAYSDVPRRFE</sequence>
<evidence type="ECO:0000313" key="2">
    <source>
        <dbReference type="EMBL" id="QNT69276.1"/>
    </source>
</evidence>
<dbReference type="RefSeq" id="WP_190262780.1">
    <property type="nucleotide sequence ID" value="NZ_CP053923.1"/>
</dbReference>
<organism evidence="2 3">
    <name type="scientific">Defluviicoccus vanus</name>
    <dbReference type="NCBI Taxonomy" id="111831"/>
    <lineage>
        <taxon>Bacteria</taxon>
        <taxon>Pseudomonadati</taxon>
        <taxon>Pseudomonadota</taxon>
        <taxon>Alphaproteobacteria</taxon>
        <taxon>Rhodospirillales</taxon>
        <taxon>Rhodospirillaceae</taxon>
        <taxon>Defluviicoccus</taxon>
    </lineage>
</organism>
<name>A0A7H1N0P0_9PROT</name>
<protein>
    <submittedName>
        <fullName evidence="2">M48 family metallopeptidase</fullName>
    </submittedName>
</protein>
<gene>
    <name evidence="2" type="ORF">HQ394_07980</name>
</gene>
<keyword evidence="3" id="KW-1185">Reference proteome</keyword>
<proteinExistence type="predicted"/>
<dbReference type="CDD" id="cd07344">
    <property type="entry name" value="M48_yhfN_like"/>
    <property type="match status" value="1"/>
</dbReference>
<dbReference type="Pfam" id="PF01863">
    <property type="entry name" value="YgjP-like"/>
    <property type="match status" value="1"/>
</dbReference>
<dbReference type="PANTHER" id="PTHR30399:SF1">
    <property type="entry name" value="UTP PYROPHOSPHATASE"/>
    <property type="match status" value="1"/>
</dbReference>
<feature type="domain" description="YgjP-like metallopeptidase" evidence="1">
    <location>
        <begin position="9"/>
        <end position="95"/>
    </location>
</feature>
<dbReference type="EMBL" id="CP053923">
    <property type="protein sequence ID" value="QNT69276.1"/>
    <property type="molecule type" value="Genomic_DNA"/>
</dbReference>
<evidence type="ECO:0000259" key="1">
    <source>
        <dbReference type="Pfam" id="PF01863"/>
    </source>
</evidence>
<dbReference type="Gene3D" id="3.30.2010.10">
    <property type="entry name" value="Metalloproteases ('zincins'), catalytic domain"/>
    <property type="match status" value="1"/>
</dbReference>
<evidence type="ECO:0000313" key="3">
    <source>
        <dbReference type="Proteomes" id="UP000516369"/>
    </source>
</evidence>